<keyword evidence="8" id="KW-1185">Reference proteome</keyword>
<gene>
    <name evidence="7" type="ORF">BJ508DRAFT_417609</name>
</gene>
<dbReference type="Pfam" id="PF00657">
    <property type="entry name" value="Lipase_GDSL"/>
    <property type="match status" value="1"/>
</dbReference>
<dbReference type="STRING" id="1160509.A0A3N4HRD9"/>
<feature type="chain" id="PRO_5018073857" evidence="5">
    <location>
        <begin position="19"/>
        <end position="319"/>
    </location>
</feature>
<dbReference type="Pfam" id="PF00734">
    <property type="entry name" value="CBM_1"/>
    <property type="match status" value="1"/>
</dbReference>
<dbReference type="GO" id="GO:0016788">
    <property type="term" value="F:hydrolase activity, acting on ester bonds"/>
    <property type="evidence" value="ECO:0007669"/>
    <property type="project" value="InterPro"/>
</dbReference>
<evidence type="ECO:0000256" key="2">
    <source>
        <dbReference type="ARBA" id="ARBA00022729"/>
    </source>
</evidence>
<protein>
    <submittedName>
        <fullName evidence="7">SGNH hydrolase</fullName>
    </submittedName>
</protein>
<dbReference type="InterPro" id="IPR035971">
    <property type="entry name" value="CBD_sf"/>
</dbReference>
<dbReference type="SUPFAM" id="SSF57180">
    <property type="entry name" value="Cellulose-binding domain"/>
    <property type="match status" value="1"/>
</dbReference>
<dbReference type="InterPro" id="IPR001087">
    <property type="entry name" value="GDSL"/>
</dbReference>
<feature type="signal peptide" evidence="5">
    <location>
        <begin position="1"/>
        <end position="18"/>
    </location>
</feature>
<dbReference type="InterPro" id="IPR036514">
    <property type="entry name" value="SGNH_hydro_sf"/>
</dbReference>
<feature type="domain" description="CBM1" evidence="6">
    <location>
        <begin position="283"/>
        <end position="319"/>
    </location>
</feature>
<accession>A0A3N4HRD9</accession>
<evidence type="ECO:0000256" key="5">
    <source>
        <dbReference type="SAM" id="SignalP"/>
    </source>
</evidence>
<keyword evidence="3 7" id="KW-0378">Hydrolase</keyword>
<organism evidence="7 8">
    <name type="scientific">Ascobolus immersus RN42</name>
    <dbReference type="NCBI Taxonomy" id="1160509"/>
    <lineage>
        <taxon>Eukaryota</taxon>
        <taxon>Fungi</taxon>
        <taxon>Dikarya</taxon>
        <taxon>Ascomycota</taxon>
        <taxon>Pezizomycotina</taxon>
        <taxon>Pezizomycetes</taxon>
        <taxon>Pezizales</taxon>
        <taxon>Ascobolaceae</taxon>
        <taxon>Ascobolus</taxon>
    </lineage>
</organism>
<evidence type="ECO:0000259" key="6">
    <source>
        <dbReference type="PROSITE" id="PS51164"/>
    </source>
</evidence>
<sequence length="319" mass="33231">MKIQLTFFSLLAPCVVYAQTVYLCGDSTMANRGANDGATDGWGPYLGAMITLPVVNKAIGGRSARSFTREGRFTEVANLVKSGDYVVIEFGHNDGGGLGSGDNGRTPCGGSGEEKCQVTYNGQPETVLTYWAYLRNAANLLKSKGANVIISSPTPNNVWEGGSWQYSPSRFTTMSQDAARATGSTFVDHGTYYANLMKLVGKDTTNSWFPRDHTHTSPAGAKGAAESFVKALTCDTTGGLKSKVNSSGYGLRGTCANGSQPSQGGSSGTTTSSTPAPTGGAGGSLPKYSQCAGAQWTGSGTCVAGTTCNKINDWYSQCL</sequence>
<dbReference type="InterPro" id="IPR037459">
    <property type="entry name" value="RhgT-like"/>
</dbReference>
<proteinExistence type="inferred from homology"/>
<dbReference type="SUPFAM" id="SSF52266">
    <property type="entry name" value="SGNH hydrolase"/>
    <property type="match status" value="1"/>
</dbReference>
<comment type="similarity">
    <text evidence="1">Belongs to the 'GDSL' lipolytic enzyme family.</text>
</comment>
<keyword evidence="2 5" id="KW-0732">Signal</keyword>
<evidence type="ECO:0000313" key="7">
    <source>
        <dbReference type="EMBL" id="RPA76405.1"/>
    </source>
</evidence>
<dbReference type="GO" id="GO:0005576">
    <property type="term" value="C:extracellular region"/>
    <property type="evidence" value="ECO:0007669"/>
    <property type="project" value="InterPro"/>
</dbReference>
<reference evidence="7 8" key="1">
    <citation type="journal article" date="2018" name="Nat. Ecol. Evol.">
        <title>Pezizomycetes genomes reveal the molecular basis of ectomycorrhizal truffle lifestyle.</title>
        <authorList>
            <person name="Murat C."/>
            <person name="Payen T."/>
            <person name="Noel B."/>
            <person name="Kuo A."/>
            <person name="Morin E."/>
            <person name="Chen J."/>
            <person name="Kohler A."/>
            <person name="Krizsan K."/>
            <person name="Balestrini R."/>
            <person name="Da Silva C."/>
            <person name="Montanini B."/>
            <person name="Hainaut M."/>
            <person name="Levati E."/>
            <person name="Barry K.W."/>
            <person name="Belfiori B."/>
            <person name="Cichocki N."/>
            <person name="Clum A."/>
            <person name="Dockter R.B."/>
            <person name="Fauchery L."/>
            <person name="Guy J."/>
            <person name="Iotti M."/>
            <person name="Le Tacon F."/>
            <person name="Lindquist E.A."/>
            <person name="Lipzen A."/>
            <person name="Malagnac F."/>
            <person name="Mello A."/>
            <person name="Molinier V."/>
            <person name="Miyauchi S."/>
            <person name="Poulain J."/>
            <person name="Riccioni C."/>
            <person name="Rubini A."/>
            <person name="Sitrit Y."/>
            <person name="Splivallo R."/>
            <person name="Traeger S."/>
            <person name="Wang M."/>
            <person name="Zifcakova L."/>
            <person name="Wipf D."/>
            <person name="Zambonelli A."/>
            <person name="Paolocci F."/>
            <person name="Nowrousian M."/>
            <person name="Ottonello S."/>
            <person name="Baldrian P."/>
            <person name="Spatafora J.W."/>
            <person name="Henrissat B."/>
            <person name="Nagy L.G."/>
            <person name="Aury J.M."/>
            <person name="Wincker P."/>
            <person name="Grigoriev I.V."/>
            <person name="Bonfante P."/>
            <person name="Martin F.M."/>
        </authorList>
    </citation>
    <scope>NUCLEOTIDE SEQUENCE [LARGE SCALE GENOMIC DNA]</scope>
    <source>
        <strain evidence="7 8">RN42</strain>
    </source>
</reference>
<dbReference type="OrthoDB" id="2141316at2759"/>
<dbReference type="Gene3D" id="3.40.50.1110">
    <property type="entry name" value="SGNH hydrolase"/>
    <property type="match status" value="1"/>
</dbReference>
<feature type="compositionally biased region" description="Low complexity" evidence="4">
    <location>
        <begin position="258"/>
        <end position="278"/>
    </location>
</feature>
<dbReference type="GO" id="GO:0005975">
    <property type="term" value="P:carbohydrate metabolic process"/>
    <property type="evidence" value="ECO:0007669"/>
    <property type="project" value="InterPro"/>
</dbReference>
<dbReference type="AlphaFoldDB" id="A0A3N4HRD9"/>
<dbReference type="PANTHER" id="PTHR43695:SF1">
    <property type="entry name" value="RHAMNOGALACTURONAN ACETYLESTERASE"/>
    <property type="match status" value="1"/>
</dbReference>
<dbReference type="PROSITE" id="PS51164">
    <property type="entry name" value="CBM1_2"/>
    <property type="match status" value="1"/>
</dbReference>
<feature type="region of interest" description="Disordered" evidence="4">
    <location>
        <begin position="254"/>
        <end position="281"/>
    </location>
</feature>
<evidence type="ECO:0000256" key="4">
    <source>
        <dbReference type="SAM" id="MobiDB-lite"/>
    </source>
</evidence>
<evidence type="ECO:0000256" key="3">
    <source>
        <dbReference type="ARBA" id="ARBA00022801"/>
    </source>
</evidence>
<dbReference type="InterPro" id="IPR000254">
    <property type="entry name" value="CBD"/>
</dbReference>
<evidence type="ECO:0000313" key="8">
    <source>
        <dbReference type="Proteomes" id="UP000275078"/>
    </source>
</evidence>
<dbReference type="GO" id="GO:0030248">
    <property type="term" value="F:cellulose binding"/>
    <property type="evidence" value="ECO:0007669"/>
    <property type="project" value="InterPro"/>
</dbReference>
<dbReference type="SMART" id="SM00236">
    <property type="entry name" value="fCBD"/>
    <property type="match status" value="1"/>
</dbReference>
<evidence type="ECO:0000256" key="1">
    <source>
        <dbReference type="ARBA" id="ARBA00008668"/>
    </source>
</evidence>
<dbReference type="EMBL" id="ML119745">
    <property type="protein sequence ID" value="RPA76405.1"/>
    <property type="molecule type" value="Genomic_DNA"/>
</dbReference>
<dbReference type="Proteomes" id="UP000275078">
    <property type="component" value="Unassembled WGS sequence"/>
</dbReference>
<name>A0A3N4HRD9_ASCIM</name>
<dbReference type="PANTHER" id="PTHR43695">
    <property type="entry name" value="PUTATIVE (AFU_ORTHOLOGUE AFUA_2G17250)-RELATED"/>
    <property type="match status" value="1"/>
</dbReference>